<organism evidence="8 9">
    <name type="scientific">Ceratopteris richardii</name>
    <name type="common">Triangle waterfern</name>
    <dbReference type="NCBI Taxonomy" id="49495"/>
    <lineage>
        <taxon>Eukaryota</taxon>
        <taxon>Viridiplantae</taxon>
        <taxon>Streptophyta</taxon>
        <taxon>Embryophyta</taxon>
        <taxon>Tracheophyta</taxon>
        <taxon>Polypodiopsida</taxon>
        <taxon>Polypodiidae</taxon>
        <taxon>Polypodiales</taxon>
        <taxon>Pteridineae</taxon>
        <taxon>Pteridaceae</taxon>
        <taxon>Parkerioideae</taxon>
        <taxon>Ceratopteris</taxon>
    </lineage>
</organism>
<dbReference type="InterPro" id="IPR037275">
    <property type="entry name" value="Znf_CTCHY_sf"/>
</dbReference>
<dbReference type="PROSITE" id="PS50089">
    <property type="entry name" value="ZF_RING_2"/>
    <property type="match status" value="1"/>
</dbReference>
<dbReference type="SUPFAM" id="SSF161219">
    <property type="entry name" value="CHY zinc finger-like"/>
    <property type="match status" value="1"/>
</dbReference>
<dbReference type="SUPFAM" id="SSF161245">
    <property type="entry name" value="Zinc hairpin stack"/>
    <property type="match status" value="1"/>
</dbReference>
<dbReference type="Pfam" id="PF05495">
    <property type="entry name" value="zf-CHY"/>
    <property type="match status" value="1"/>
</dbReference>
<dbReference type="GO" id="GO:0006511">
    <property type="term" value="P:ubiquitin-dependent protein catabolic process"/>
    <property type="evidence" value="ECO:0007669"/>
    <property type="project" value="TreeGrafter"/>
</dbReference>
<evidence type="ECO:0000313" key="8">
    <source>
        <dbReference type="EMBL" id="KAH7432047.1"/>
    </source>
</evidence>
<evidence type="ECO:0000313" key="9">
    <source>
        <dbReference type="Proteomes" id="UP000825935"/>
    </source>
</evidence>
<dbReference type="PROSITE" id="PS51266">
    <property type="entry name" value="ZF_CHY"/>
    <property type="match status" value="1"/>
</dbReference>
<feature type="domain" description="CTCHY-type" evidence="7">
    <location>
        <begin position="138"/>
        <end position="202"/>
    </location>
</feature>
<dbReference type="EMBL" id="CM035412">
    <property type="protein sequence ID" value="KAH7432049.1"/>
    <property type="molecule type" value="Genomic_DNA"/>
</dbReference>
<evidence type="ECO:0000256" key="3">
    <source>
        <dbReference type="ARBA" id="ARBA00022833"/>
    </source>
</evidence>
<dbReference type="AlphaFoldDB" id="A0A8T2U887"/>
<reference evidence="8" key="1">
    <citation type="submission" date="2021-08" db="EMBL/GenBank/DDBJ databases">
        <title>WGS assembly of Ceratopteris richardii.</title>
        <authorList>
            <person name="Marchant D.B."/>
            <person name="Chen G."/>
            <person name="Jenkins J."/>
            <person name="Shu S."/>
            <person name="Leebens-Mack J."/>
            <person name="Grimwood J."/>
            <person name="Schmutz J."/>
            <person name="Soltis P."/>
            <person name="Soltis D."/>
            <person name="Chen Z.-H."/>
        </authorList>
    </citation>
    <scope>NUCLEOTIDE SEQUENCE</scope>
    <source>
        <strain evidence="8">Whitten #5841</strain>
        <tissue evidence="8">Leaf</tissue>
    </source>
</reference>
<dbReference type="GO" id="GO:0016567">
    <property type="term" value="P:protein ubiquitination"/>
    <property type="evidence" value="ECO:0007669"/>
    <property type="project" value="TreeGrafter"/>
</dbReference>
<dbReference type="InterPro" id="IPR037274">
    <property type="entry name" value="Znf_CHY_sf"/>
</dbReference>
<dbReference type="PANTHER" id="PTHR21319">
    <property type="entry name" value="RING FINGER AND CHY ZINC FINGER DOMAIN-CONTAINING PROTEIN 1"/>
    <property type="match status" value="1"/>
</dbReference>
<evidence type="ECO:0000256" key="2">
    <source>
        <dbReference type="ARBA" id="ARBA00022771"/>
    </source>
</evidence>
<comment type="caution">
    <text evidence="8">The sequence shown here is derived from an EMBL/GenBank/DDBJ whole genome shotgun (WGS) entry which is preliminary data.</text>
</comment>
<dbReference type="GO" id="GO:0061630">
    <property type="term" value="F:ubiquitin protein ligase activity"/>
    <property type="evidence" value="ECO:0007669"/>
    <property type="project" value="TreeGrafter"/>
</dbReference>
<name>A0A8T2U887_CERRI</name>
<dbReference type="SMART" id="SM00184">
    <property type="entry name" value="RING"/>
    <property type="match status" value="1"/>
</dbReference>
<dbReference type="Pfam" id="PF14599">
    <property type="entry name" value="zinc_ribbon_6"/>
    <property type="match status" value="1"/>
</dbReference>
<dbReference type="PANTHER" id="PTHR21319:SF53">
    <property type="entry name" value="RING FINGER AND CHY ZINC FINGER DOMAIN-CONTAINING PROTEIN 1"/>
    <property type="match status" value="1"/>
</dbReference>
<dbReference type="SUPFAM" id="SSF57850">
    <property type="entry name" value="RING/U-box"/>
    <property type="match status" value="1"/>
</dbReference>
<keyword evidence="1" id="KW-0479">Metal-binding</keyword>
<dbReference type="InterPro" id="IPR008913">
    <property type="entry name" value="Znf_CHY"/>
</dbReference>
<dbReference type="InterPro" id="IPR001841">
    <property type="entry name" value="Znf_RING"/>
</dbReference>
<evidence type="ECO:0000256" key="4">
    <source>
        <dbReference type="PROSITE-ProRule" id="PRU00601"/>
    </source>
</evidence>
<dbReference type="InterPro" id="IPR013083">
    <property type="entry name" value="Znf_RING/FYVE/PHD"/>
</dbReference>
<dbReference type="EMBL" id="CM035412">
    <property type="protein sequence ID" value="KAH7432043.1"/>
    <property type="molecule type" value="Genomic_DNA"/>
</dbReference>
<dbReference type="OrthoDB" id="411372at2759"/>
<dbReference type="Proteomes" id="UP000825935">
    <property type="component" value="Chromosome 7"/>
</dbReference>
<proteinExistence type="predicted"/>
<dbReference type="CDD" id="cd16464">
    <property type="entry name" value="RING-H2_Pirh2-like"/>
    <property type="match status" value="1"/>
</dbReference>
<accession>A0A8T2U887</accession>
<sequence>MCVRLLMSVRAHILEYFSFITVIYMRWIMETASLLGLSCLLKPNPEEDEEDHSVTSSEKGSFLYGCQHYRRKCKIRAPCCNEFFDCRHCHNEAKSAGSGSGSCDHDTLVRQNVAKVICSICETEQDVQQFCQNCGVCMGEYFCSKCKFFDDDVSKQQFHCDKCGICRVGGKENFFHCEKCGCCYSVSLQNKHICVEKSMEQNCPICYEYLFDSLKAISVMRCGHTMHSHCLDEMQSHSQYSCPVCSKSVFDMSNVWRHLDQEIAVTPMPEAYRNKMVWILCNDCGATSEVGYHVIGHKCINCNSYNTRQTKIPTTLGGY</sequence>
<dbReference type="EMBL" id="CM035412">
    <property type="protein sequence ID" value="KAH7432046.1"/>
    <property type="molecule type" value="Genomic_DNA"/>
</dbReference>
<evidence type="ECO:0000259" key="5">
    <source>
        <dbReference type="PROSITE" id="PS50089"/>
    </source>
</evidence>
<dbReference type="Gene3D" id="2.20.28.10">
    <property type="match status" value="1"/>
</dbReference>
<evidence type="ECO:0000256" key="1">
    <source>
        <dbReference type="ARBA" id="ARBA00022723"/>
    </source>
</evidence>
<keyword evidence="9" id="KW-1185">Reference proteome</keyword>
<feature type="domain" description="RING-type" evidence="5">
    <location>
        <begin position="203"/>
        <end position="246"/>
    </location>
</feature>
<dbReference type="InterPro" id="IPR017921">
    <property type="entry name" value="Znf_CTCHY"/>
</dbReference>
<dbReference type="EMBL" id="CM035412">
    <property type="protein sequence ID" value="KAH7432047.1"/>
    <property type="molecule type" value="Genomic_DNA"/>
</dbReference>
<dbReference type="PROSITE" id="PS51270">
    <property type="entry name" value="ZF_CTCHY"/>
    <property type="match status" value="1"/>
</dbReference>
<keyword evidence="2 4" id="KW-0863">Zinc-finger</keyword>
<dbReference type="Pfam" id="PF13639">
    <property type="entry name" value="zf-RING_2"/>
    <property type="match status" value="1"/>
</dbReference>
<dbReference type="EMBL" id="CM035412">
    <property type="protein sequence ID" value="KAH7432045.1"/>
    <property type="molecule type" value="Genomic_DNA"/>
</dbReference>
<dbReference type="GO" id="GO:0008270">
    <property type="term" value="F:zinc ion binding"/>
    <property type="evidence" value="ECO:0007669"/>
    <property type="project" value="UniProtKB-KW"/>
</dbReference>
<dbReference type="GO" id="GO:0005634">
    <property type="term" value="C:nucleus"/>
    <property type="evidence" value="ECO:0007669"/>
    <property type="project" value="TreeGrafter"/>
</dbReference>
<dbReference type="Gene3D" id="3.30.40.10">
    <property type="entry name" value="Zinc/RING finger domain, C3HC4 (zinc finger)"/>
    <property type="match status" value="1"/>
</dbReference>
<protein>
    <submittedName>
        <fullName evidence="8">Uncharacterized protein</fullName>
    </submittedName>
</protein>
<dbReference type="OMA" id="QQMCINC"/>
<keyword evidence="3" id="KW-0862">Zinc</keyword>
<evidence type="ECO:0000259" key="7">
    <source>
        <dbReference type="PROSITE" id="PS51270"/>
    </source>
</evidence>
<dbReference type="InterPro" id="IPR039512">
    <property type="entry name" value="RCHY1_zinc-ribbon"/>
</dbReference>
<evidence type="ECO:0000259" key="6">
    <source>
        <dbReference type="PROSITE" id="PS51266"/>
    </source>
</evidence>
<gene>
    <name evidence="8" type="ORF">KP509_07G005500</name>
</gene>
<feature type="domain" description="CHY-type" evidence="6">
    <location>
        <begin position="59"/>
        <end position="136"/>
    </location>
</feature>